<dbReference type="NCBIfam" id="NF009725">
    <property type="entry name" value="PRK13252.1"/>
    <property type="match status" value="1"/>
</dbReference>
<evidence type="ECO:0000259" key="5">
    <source>
        <dbReference type="Pfam" id="PF00171"/>
    </source>
</evidence>
<dbReference type="Gene3D" id="3.40.309.10">
    <property type="entry name" value="Aldehyde Dehydrogenase, Chain A, domain 2"/>
    <property type="match status" value="1"/>
</dbReference>
<evidence type="ECO:0000256" key="1">
    <source>
        <dbReference type="ARBA" id="ARBA00009986"/>
    </source>
</evidence>
<dbReference type="EMBL" id="QFFI01000018">
    <property type="protein sequence ID" value="PWG62472.1"/>
    <property type="molecule type" value="Genomic_DNA"/>
</dbReference>
<comment type="similarity">
    <text evidence="1 4">Belongs to the aldehyde dehydrogenase family.</text>
</comment>
<dbReference type="PANTHER" id="PTHR11699">
    <property type="entry name" value="ALDEHYDE DEHYDROGENASE-RELATED"/>
    <property type="match status" value="1"/>
</dbReference>
<dbReference type="InterPro" id="IPR015590">
    <property type="entry name" value="Aldehyde_DH_dom"/>
</dbReference>
<dbReference type="PROSITE" id="PS00687">
    <property type="entry name" value="ALDEHYDE_DEHYDR_GLU"/>
    <property type="match status" value="1"/>
</dbReference>
<dbReference type="AlphaFoldDB" id="A0A2U2N084"/>
<dbReference type="OrthoDB" id="9812625at2"/>
<dbReference type="FunFam" id="3.40.309.10:FF:000012">
    <property type="entry name" value="Betaine aldehyde dehydrogenase"/>
    <property type="match status" value="1"/>
</dbReference>
<evidence type="ECO:0000313" key="6">
    <source>
        <dbReference type="EMBL" id="PWG62472.1"/>
    </source>
</evidence>
<dbReference type="InterPro" id="IPR016163">
    <property type="entry name" value="Ald_DH_C"/>
</dbReference>
<accession>A0A2U2N084</accession>
<dbReference type="InterPro" id="IPR016161">
    <property type="entry name" value="Ald_DH/histidinol_DH"/>
</dbReference>
<evidence type="ECO:0000256" key="2">
    <source>
        <dbReference type="ARBA" id="ARBA00023002"/>
    </source>
</evidence>
<dbReference type="GO" id="GO:0016620">
    <property type="term" value="F:oxidoreductase activity, acting on the aldehyde or oxo group of donors, NAD or NADP as acceptor"/>
    <property type="evidence" value="ECO:0007669"/>
    <property type="project" value="InterPro"/>
</dbReference>
<dbReference type="InterPro" id="IPR016162">
    <property type="entry name" value="Ald_DH_N"/>
</dbReference>
<dbReference type="FunFam" id="3.40.605.10:FF:000007">
    <property type="entry name" value="NAD/NADP-dependent betaine aldehyde dehydrogenase"/>
    <property type="match status" value="1"/>
</dbReference>
<proteinExistence type="inferred from homology"/>
<protein>
    <submittedName>
        <fullName evidence="6">Betaine-aldehyde dehydrogenase</fullName>
    </submittedName>
</protein>
<gene>
    <name evidence="6" type="ORF">DEM34_11850</name>
</gene>
<dbReference type="Gene3D" id="3.40.605.10">
    <property type="entry name" value="Aldehyde Dehydrogenase, Chain A, domain 1"/>
    <property type="match status" value="1"/>
</dbReference>
<feature type="domain" description="Aldehyde dehydrogenase" evidence="5">
    <location>
        <begin position="22"/>
        <end position="476"/>
    </location>
</feature>
<evidence type="ECO:0000256" key="4">
    <source>
        <dbReference type="RuleBase" id="RU003345"/>
    </source>
</evidence>
<feature type="active site" evidence="3">
    <location>
        <position position="249"/>
    </location>
</feature>
<comment type="caution">
    <text evidence="6">The sequence shown here is derived from an EMBL/GenBank/DDBJ whole genome shotgun (WGS) entry which is preliminary data.</text>
</comment>
<dbReference type="SUPFAM" id="SSF53720">
    <property type="entry name" value="ALDH-like"/>
    <property type="match status" value="1"/>
</dbReference>
<sequence>MSASPDHLLWIDGGPQPAIEGGHFETENPGTGEVLATVALAGAPDVDRAVAAARRAQPAWAALGGTGRGRVLARAAALLREHRDELARLETLDGGKPIAETPEADVDSAADCLEYFAGQAASLQGEYQEVPGGFFYTRPEPLGVCAGIGAWNYPLQIAAWKAAPALAAGNAMVFKPAELTPLSALRLAELLAEAGVPAGVYNVVQGFADTGRALTTHAGVDKVSLTGEVGTGKAVMRDAADTLKAVTMELGGKSPLVVFDDASLDDAVSGALLGNFYTQGEICTNGTRVFVHEAVIEEFLERLLARTAKLRVGNPLDPETDVGALISAGHRDHVLGYIERGRAEGAELLCGGEAVTVPGCEGGHYVAPTVFRAPDDEQTIVREEIFGPVMTVLAFRDEDEVIRRANDTPYGLAGGVFTRDLTRGHRVAAALEAGVVWVNHYNLTPIEMPFGGVKQSGLGRENSRRALEHYTRLKSVYVSMESVEAPY</sequence>
<keyword evidence="2 4" id="KW-0560">Oxidoreductase</keyword>
<dbReference type="InterPro" id="IPR029510">
    <property type="entry name" value="Ald_DH_CS_GLU"/>
</dbReference>
<dbReference type="PROSITE" id="PS00070">
    <property type="entry name" value="ALDEHYDE_DEHYDR_CYS"/>
    <property type="match status" value="1"/>
</dbReference>
<keyword evidence="7" id="KW-1185">Reference proteome</keyword>
<dbReference type="Proteomes" id="UP000245474">
    <property type="component" value="Unassembled WGS sequence"/>
</dbReference>
<dbReference type="RefSeq" id="WP_109679030.1">
    <property type="nucleotide sequence ID" value="NZ_CP086615.1"/>
</dbReference>
<organism evidence="6 7">
    <name type="scientific">Sediminicurvatus halobius</name>
    <dbReference type="NCBI Taxonomy" id="2182432"/>
    <lineage>
        <taxon>Bacteria</taxon>
        <taxon>Pseudomonadati</taxon>
        <taxon>Pseudomonadota</taxon>
        <taxon>Gammaproteobacteria</taxon>
        <taxon>Chromatiales</taxon>
        <taxon>Ectothiorhodospiraceae</taxon>
        <taxon>Sediminicurvatus</taxon>
    </lineage>
</organism>
<name>A0A2U2N084_9GAMM</name>
<evidence type="ECO:0000313" key="7">
    <source>
        <dbReference type="Proteomes" id="UP000245474"/>
    </source>
</evidence>
<dbReference type="InterPro" id="IPR016160">
    <property type="entry name" value="Ald_DH_CS_CYS"/>
</dbReference>
<reference evidence="6 7" key="1">
    <citation type="submission" date="2018-05" db="EMBL/GenBank/DDBJ databases">
        <title>Spiribacter halobius sp. nov., a moderately halophilic bacterium isolated from marine solar saltern.</title>
        <authorList>
            <person name="Zheng W.-S."/>
            <person name="Lu D.-C."/>
            <person name="Du Z.-J."/>
        </authorList>
    </citation>
    <scope>NUCLEOTIDE SEQUENCE [LARGE SCALE GENOMIC DNA]</scope>
    <source>
        <strain evidence="6 7">E85</strain>
    </source>
</reference>
<evidence type="ECO:0000256" key="3">
    <source>
        <dbReference type="PROSITE-ProRule" id="PRU10007"/>
    </source>
</evidence>
<dbReference type="FunFam" id="3.40.605.10:FF:000026">
    <property type="entry name" value="Aldehyde dehydrogenase, putative"/>
    <property type="match status" value="1"/>
</dbReference>
<dbReference type="Pfam" id="PF00171">
    <property type="entry name" value="Aldedh"/>
    <property type="match status" value="1"/>
</dbReference>